<dbReference type="EMBL" id="WBMP01000005">
    <property type="protein sequence ID" value="KAE8546188.1"/>
    <property type="molecule type" value="Genomic_DNA"/>
</dbReference>
<dbReference type="Proteomes" id="UP000469950">
    <property type="component" value="Unassembled WGS sequence"/>
</dbReference>
<comment type="caution">
    <text evidence="1">The sequence shown here is derived from an EMBL/GenBank/DDBJ whole genome shotgun (WGS) entry which is preliminary data.</text>
</comment>
<accession>A0A833NBC1</accession>
<dbReference type="RefSeq" id="WP_153740419.1">
    <property type="nucleotide sequence ID" value="NZ_WBMP01000005.1"/>
</dbReference>
<proteinExistence type="predicted"/>
<name>A0A833NBC1_MARNT</name>
<gene>
    <name evidence="1" type="ORF">F6453_1434</name>
</gene>
<evidence type="ECO:0000313" key="1">
    <source>
        <dbReference type="EMBL" id="KAE8546188.1"/>
    </source>
</evidence>
<evidence type="ECO:0000313" key="2">
    <source>
        <dbReference type="Proteomes" id="UP000469950"/>
    </source>
</evidence>
<dbReference type="AlphaFoldDB" id="A0A833NBC1"/>
<organism evidence="1 2">
    <name type="scientific">Marinobacter nauticus</name>
    <name type="common">Marinobacter hydrocarbonoclasticus</name>
    <name type="synonym">Marinobacter aquaeolei</name>
    <dbReference type="NCBI Taxonomy" id="2743"/>
    <lineage>
        <taxon>Bacteria</taxon>
        <taxon>Pseudomonadati</taxon>
        <taxon>Pseudomonadota</taxon>
        <taxon>Gammaproteobacteria</taxon>
        <taxon>Pseudomonadales</taxon>
        <taxon>Marinobacteraceae</taxon>
        <taxon>Marinobacter</taxon>
    </lineage>
</organism>
<reference evidence="1 2" key="1">
    <citation type="submission" date="2019-10" db="EMBL/GenBank/DDBJ databases">
        <title>Draft genome sequence of Marinobacter hydrocarbonoclasticus NCT7M from the microbiome of the marine copepod.</title>
        <authorList>
            <person name="Nuttall R."/>
            <person name="Sharma G."/>
            <person name="Moisander P."/>
        </authorList>
    </citation>
    <scope>NUCLEOTIDE SEQUENCE [LARGE SCALE GENOMIC DNA]</scope>
    <source>
        <strain evidence="1 2">NCT7M</strain>
    </source>
</reference>
<protein>
    <submittedName>
        <fullName evidence="1">Uncharacterized protein</fullName>
    </submittedName>
</protein>
<sequence>MEHPNNRKTRQLDILTNGTRQQVIDWLTWNDHNGVYTDEDCINEGLPVLTLEQAREIMRNQLESEGIL</sequence>